<name>A0A023BNF1_9FLAO</name>
<evidence type="ECO:0000313" key="2">
    <source>
        <dbReference type="Proteomes" id="UP000023541"/>
    </source>
</evidence>
<keyword evidence="2" id="KW-1185">Reference proteome</keyword>
<comment type="caution">
    <text evidence="1">The sequence shown here is derived from an EMBL/GenBank/DDBJ whole genome shotgun (WGS) entry which is preliminary data.</text>
</comment>
<dbReference type="AlphaFoldDB" id="A0A023BNF1"/>
<reference evidence="1 2" key="1">
    <citation type="submission" date="2014-04" db="EMBL/GenBank/DDBJ databases">
        <title>Aquimarina sp. 22II-S11-z7 Genome Sequencing.</title>
        <authorList>
            <person name="Lai Q."/>
        </authorList>
    </citation>
    <scope>NUCLEOTIDE SEQUENCE [LARGE SCALE GENOMIC DNA]</scope>
    <source>
        <strain evidence="1 2">22II-S11-z7</strain>
    </source>
</reference>
<gene>
    <name evidence="1" type="ORF">ATO12_07040</name>
</gene>
<evidence type="ECO:0000313" key="1">
    <source>
        <dbReference type="EMBL" id="EZH71557.1"/>
    </source>
</evidence>
<dbReference type="RefSeq" id="WP_034247168.1">
    <property type="nucleotide sequence ID" value="NZ_AQRA01000014.1"/>
</dbReference>
<dbReference type="Proteomes" id="UP000023541">
    <property type="component" value="Unassembled WGS sequence"/>
</dbReference>
<organism evidence="1 2">
    <name type="scientific">Aquimarina atlantica</name>
    <dbReference type="NCBI Taxonomy" id="1317122"/>
    <lineage>
        <taxon>Bacteria</taxon>
        <taxon>Pseudomonadati</taxon>
        <taxon>Bacteroidota</taxon>
        <taxon>Flavobacteriia</taxon>
        <taxon>Flavobacteriales</taxon>
        <taxon>Flavobacteriaceae</taxon>
        <taxon>Aquimarina</taxon>
    </lineage>
</organism>
<protein>
    <submittedName>
        <fullName evidence="1">Uncharacterized protein</fullName>
    </submittedName>
</protein>
<sequence length="62" mass="6642">MKSILNLAGVTKLSKEQQQTITGSSMRWARCCPTGRGCRVGPPGGGFCEPGYCRPNGYCIFA</sequence>
<proteinExistence type="predicted"/>
<dbReference type="eggNOG" id="ENOG5030XW6">
    <property type="taxonomic scope" value="Bacteria"/>
</dbReference>
<dbReference type="EMBL" id="AQRA01000014">
    <property type="protein sequence ID" value="EZH71557.1"/>
    <property type="molecule type" value="Genomic_DNA"/>
</dbReference>
<accession>A0A023BNF1</accession>